<organism evidence="2 3">
    <name type="scientific">Halarchaeum rubridurum</name>
    <dbReference type="NCBI Taxonomy" id="489911"/>
    <lineage>
        <taxon>Archaea</taxon>
        <taxon>Methanobacteriati</taxon>
        <taxon>Methanobacteriota</taxon>
        <taxon>Stenosarchaea group</taxon>
        <taxon>Halobacteria</taxon>
        <taxon>Halobacteriales</taxon>
        <taxon>Halobacteriaceae</taxon>
    </lineage>
</organism>
<dbReference type="AlphaFoldDB" id="A0A830G3G3"/>
<evidence type="ECO:0000313" key="3">
    <source>
        <dbReference type="Proteomes" id="UP000614609"/>
    </source>
</evidence>
<accession>A0A830G3G3</accession>
<gene>
    <name evidence="2" type="ORF">GCM10009017_24580</name>
</gene>
<feature type="region of interest" description="Disordered" evidence="1">
    <location>
        <begin position="175"/>
        <end position="218"/>
    </location>
</feature>
<protein>
    <submittedName>
        <fullName evidence="2">Uncharacterized protein</fullName>
    </submittedName>
</protein>
<comment type="caution">
    <text evidence="2">The sequence shown here is derived from an EMBL/GenBank/DDBJ whole genome shotgun (WGS) entry which is preliminary data.</text>
</comment>
<dbReference type="EMBL" id="BMOO01000006">
    <property type="protein sequence ID" value="GGM73736.1"/>
    <property type="molecule type" value="Genomic_DNA"/>
</dbReference>
<feature type="compositionally biased region" description="Basic and acidic residues" evidence="1">
    <location>
        <begin position="209"/>
        <end position="218"/>
    </location>
</feature>
<name>A0A830G3G3_9EURY</name>
<evidence type="ECO:0000313" key="2">
    <source>
        <dbReference type="EMBL" id="GGM73736.1"/>
    </source>
</evidence>
<feature type="region of interest" description="Disordered" evidence="1">
    <location>
        <begin position="110"/>
        <end position="132"/>
    </location>
</feature>
<keyword evidence="3" id="KW-1185">Reference proteome</keyword>
<proteinExistence type="predicted"/>
<reference evidence="2" key="1">
    <citation type="journal article" date="2014" name="Int. J. Syst. Evol. Microbiol.">
        <title>Complete genome sequence of Corynebacterium casei LMG S-19264T (=DSM 44701T), isolated from a smear-ripened cheese.</title>
        <authorList>
            <consortium name="US DOE Joint Genome Institute (JGI-PGF)"/>
            <person name="Walter F."/>
            <person name="Albersmeier A."/>
            <person name="Kalinowski J."/>
            <person name="Ruckert C."/>
        </authorList>
    </citation>
    <scope>NUCLEOTIDE SEQUENCE</scope>
    <source>
        <strain evidence="2">JCM 16108</strain>
    </source>
</reference>
<evidence type="ECO:0000256" key="1">
    <source>
        <dbReference type="SAM" id="MobiDB-lite"/>
    </source>
</evidence>
<dbReference type="Proteomes" id="UP000614609">
    <property type="component" value="Unassembled WGS sequence"/>
</dbReference>
<sequence length="263" mass="30428">MNKCWDGEVLCIFVEDTEDECDEEHTTEVDKLSVAGERRDMQNCEGCTRDRDRNNRCELATEPSLDGATEEQFLARPNKEVGERDHEEEDGGVFGCRSHDLVCRRIKPEETRRHGETDPKRECRDTSSGDNREITPRWNRYREWWRCIAKSAVEERDPSKRNTLEKCGAKYELNSGTVKDRNTNSSEESGSRRDEECTDTEPNNSECDGESHRSDTVRDRIHTQRCALAVEMRVGLDHHSIIYESVHPAEIIIWRVKLAIQAI</sequence>
<reference evidence="2" key="2">
    <citation type="submission" date="2020-09" db="EMBL/GenBank/DDBJ databases">
        <authorList>
            <person name="Sun Q."/>
            <person name="Ohkuma M."/>
        </authorList>
    </citation>
    <scope>NUCLEOTIDE SEQUENCE</scope>
    <source>
        <strain evidence="2">JCM 16108</strain>
    </source>
</reference>